<gene>
    <name evidence="1" type="ORF">RDI58_007631</name>
</gene>
<proteinExistence type="predicted"/>
<dbReference type="EMBL" id="JBANQN010000003">
    <property type="protein sequence ID" value="KAK6794178.1"/>
    <property type="molecule type" value="Genomic_DNA"/>
</dbReference>
<evidence type="ECO:0000313" key="2">
    <source>
        <dbReference type="Proteomes" id="UP001371456"/>
    </source>
</evidence>
<dbReference type="PANTHER" id="PTHR33233:SF14">
    <property type="entry name" value="ENDONUCLEASE_EXONUCLEASE_PHOSPHATASE"/>
    <property type="match status" value="1"/>
</dbReference>
<protein>
    <submittedName>
        <fullName evidence="1">Uncharacterized protein</fullName>
    </submittedName>
</protein>
<comment type="caution">
    <text evidence="1">The sequence shown here is derived from an EMBL/GenBank/DDBJ whole genome shotgun (WGS) entry which is preliminary data.</text>
</comment>
<keyword evidence="2" id="KW-1185">Reference proteome</keyword>
<dbReference type="PANTHER" id="PTHR33233">
    <property type="entry name" value="ENDONUCLEASE/EXONUCLEASE/PHOSPHATASE"/>
    <property type="match status" value="1"/>
</dbReference>
<sequence length="75" mass="8210">MNLNYIAPIIVEGEKIVEILPEDVAKDDMKWVPSVVVYAVGVTPSIGAIERFIVGKGSFSVKPVVLYHSDGYFVV</sequence>
<accession>A0AAN8TT67</accession>
<dbReference type="Proteomes" id="UP001371456">
    <property type="component" value="Unassembled WGS sequence"/>
</dbReference>
<reference evidence="1 2" key="1">
    <citation type="submission" date="2024-02" db="EMBL/GenBank/DDBJ databases">
        <title>de novo genome assembly of Solanum bulbocastanum strain 11H21.</title>
        <authorList>
            <person name="Hosaka A.J."/>
        </authorList>
    </citation>
    <scope>NUCLEOTIDE SEQUENCE [LARGE SCALE GENOMIC DNA]</scope>
    <source>
        <tissue evidence="1">Young leaves</tissue>
    </source>
</reference>
<name>A0AAN8TT67_SOLBU</name>
<organism evidence="1 2">
    <name type="scientific">Solanum bulbocastanum</name>
    <name type="common">Wild potato</name>
    <dbReference type="NCBI Taxonomy" id="147425"/>
    <lineage>
        <taxon>Eukaryota</taxon>
        <taxon>Viridiplantae</taxon>
        <taxon>Streptophyta</taxon>
        <taxon>Embryophyta</taxon>
        <taxon>Tracheophyta</taxon>
        <taxon>Spermatophyta</taxon>
        <taxon>Magnoliopsida</taxon>
        <taxon>eudicotyledons</taxon>
        <taxon>Gunneridae</taxon>
        <taxon>Pentapetalae</taxon>
        <taxon>asterids</taxon>
        <taxon>lamiids</taxon>
        <taxon>Solanales</taxon>
        <taxon>Solanaceae</taxon>
        <taxon>Solanoideae</taxon>
        <taxon>Solaneae</taxon>
        <taxon>Solanum</taxon>
    </lineage>
</organism>
<evidence type="ECO:0000313" key="1">
    <source>
        <dbReference type="EMBL" id="KAK6794178.1"/>
    </source>
</evidence>
<dbReference type="AlphaFoldDB" id="A0AAN8TT67"/>